<protein>
    <submittedName>
        <fullName evidence="2">Uncharacterized protein</fullName>
    </submittedName>
</protein>
<dbReference type="AlphaFoldDB" id="A0AAE4HQA8"/>
<evidence type="ECO:0000256" key="1">
    <source>
        <dbReference type="SAM" id="Phobius"/>
    </source>
</evidence>
<dbReference type="RefSeq" id="WP_231475500.1">
    <property type="nucleotide sequence ID" value="NZ_JADMFT010000001.1"/>
</dbReference>
<dbReference type="Proteomes" id="UP001183682">
    <property type="component" value="Unassembled WGS sequence"/>
</dbReference>
<name>A0AAE4HQA8_ENTGA</name>
<evidence type="ECO:0000313" key="3">
    <source>
        <dbReference type="Proteomes" id="UP001183682"/>
    </source>
</evidence>
<dbReference type="EMBL" id="JARPZN010000002">
    <property type="protein sequence ID" value="MDT2689580.1"/>
    <property type="molecule type" value="Genomic_DNA"/>
</dbReference>
<proteinExistence type="predicted"/>
<organism evidence="2 3">
    <name type="scientific">Enterococcus gallinarum</name>
    <dbReference type="NCBI Taxonomy" id="1353"/>
    <lineage>
        <taxon>Bacteria</taxon>
        <taxon>Bacillati</taxon>
        <taxon>Bacillota</taxon>
        <taxon>Bacilli</taxon>
        <taxon>Lactobacillales</taxon>
        <taxon>Enterococcaceae</taxon>
        <taxon>Enterococcus</taxon>
    </lineage>
</organism>
<evidence type="ECO:0000313" key="2">
    <source>
        <dbReference type="EMBL" id="MDT2689580.1"/>
    </source>
</evidence>
<gene>
    <name evidence="2" type="ORF">P7E30_05045</name>
</gene>
<keyword evidence="1" id="KW-1133">Transmembrane helix</keyword>
<sequence>MNETKIFKLNDFKKDNSNLQLKKDLPSYQGDENDMSQYATKEELNGSIKELNHKIEISHIETKHDLDLIVQKIEANEKLNSERLTNMKENIDKIDSKINTIVLLVVGSIMIPIILKFFGL</sequence>
<feature type="transmembrane region" description="Helical" evidence="1">
    <location>
        <begin position="98"/>
        <end position="118"/>
    </location>
</feature>
<keyword evidence="1" id="KW-0472">Membrane</keyword>
<comment type="caution">
    <text evidence="2">The sequence shown here is derived from an EMBL/GenBank/DDBJ whole genome shotgun (WGS) entry which is preliminary data.</text>
</comment>
<keyword evidence="1" id="KW-0812">Transmembrane</keyword>
<accession>A0AAE4HQA8</accession>
<reference evidence="2" key="1">
    <citation type="submission" date="2023-03" db="EMBL/GenBank/DDBJ databases">
        <authorList>
            <person name="Shen W."/>
            <person name="Cai J."/>
        </authorList>
    </citation>
    <scope>NUCLEOTIDE SEQUENCE</scope>
    <source>
        <strain evidence="2">K69-2</strain>
    </source>
</reference>